<reference evidence="1 2" key="1">
    <citation type="submission" date="2018-09" db="EMBL/GenBank/DDBJ databases">
        <title>The draft genome of Acinetobacter spp. strains.</title>
        <authorList>
            <person name="Qin J."/>
            <person name="Feng Y."/>
            <person name="Zong Z."/>
        </authorList>
    </citation>
    <scope>NUCLEOTIDE SEQUENCE [LARGE SCALE GENOMIC DNA]</scope>
    <source>
        <strain evidence="1 2">WCHAc060002</strain>
    </source>
</reference>
<evidence type="ECO:0000313" key="2">
    <source>
        <dbReference type="Proteomes" id="UP000281084"/>
    </source>
</evidence>
<accession>A0A3A8G7N4</accession>
<sequence length="78" mass="9126">MKTTVKYVVLKSLDYQLGTPLFQEELEADSQYFDQIPAEISYQNHKFKVKSKELKRLQIVEEFEDSQTIIVKVLAVSE</sequence>
<gene>
    <name evidence="1" type="ORF">D7V64_01870</name>
</gene>
<name>A0A3A8G7N4_9GAMM</name>
<proteinExistence type="predicted"/>
<dbReference type="EMBL" id="RAXZ01000002">
    <property type="protein sequence ID" value="RKG55092.1"/>
    <property type="molecule type" value="Genomic_DNA"/>
</dbReference>
<dbReference type="AlphaFoldDB" id="A0A3A8G7N4"/>
<protein>
    <submittedName>
        <fullName evidence="1">Uncharacterized protein</fullName>
    </submittedName>
</protein>
<organism evidence="1 2">
    <name type="scientific">Acinetobacter cumulans</name>
    <dbReference type="NCBI Taxonomy" id="2136182"/>
    <lineage>
        <taxon>Bacteria</taxon>
        <taxon>Pseudomonadati</taxon>
        <taxon>Pseudomonadota</taxon>
        <taxon>Gammaproteobacteria</taxon>
        <taxon>Moraxellales</taxon>
        <taxon>Moraxellaceae</taxon>
        <taxon>Acinetobacter</taxon>
    </lineage>
</organism>
<dbReference type="Proteomes" id="UP000281084">
    <property type="component" value="Unassembled WGS sequence"/>
</dbReference>
<dbReference type="RefSeq" id="WP_120366672.1">
    <property type="nucleotide sequence ID" value="NZ_RAXZ01000002.1"/>
</dbReference>
<comment type="caution">
    <text evidence="1">The sequence shown here is derived from an EMBL/GenBank/DDBJ whole genome shotgun (WGS) entry which is preliminary data.</text>
</comment>
<evidence type="ECO:0000313" key="1">
    <source>
        <dbReference type="EMBL" id="RKG55092.1"/>
    </source>
</evidence>